<organism evidence="1 2">
    <name type="scientific">Persea americana</name>
    <name type="common">Avocado</name>
    <dbReference type="NCBI Taxonomy" id="3435"/>
    <lineage>
        <taxon>Eukaryota</taxon>
        <taxon>Viridiplantae</taxon>
        <taxon>Streptophyta</taxon>
        <taxon>Embryophyta</taxon>
        <taxon>Tracheophyta</taxon>
        <taxon>Spermatophyta</taxon>
        <taxon>Magnoliopsida</taxon>
        <taxon>Magnoliidae</taxon>
        <taxon>Laurales</taxon>
        <taxon>Lauraceae</taxon>
        <taxon>Persea</taxon>
    </lineage>
</organism>
<keyword evidence="2" id="KW-1185">Reference proteome</keyword>
<evidence type="ECO:0000313" key="2">
    <source>
        <dbReference type="Proteomes" id="UP001234297"/>
    </source>
</evidence>
<gene>
    <name evidence="1" type="ORF">MRB53_026637</name>
</gene>
<reference evidence="1 2" key="1">
    <citation type="journal article" date="2022" name="Hortic Res">
        <title>A haplotype resolved chromosomal level avocado genome allows analysis of novel avocado genes.</title>
        <authorList>
            <person name="Nath O."/>
            <person name="Fletcher S.J."/>
            <person name="Hayward A."/>
            <person name="Shaw L.M."/>
            <person name="Masouleh A.K."/>
            <person name="Furtado A."/>
            <person name="Henry R.J."/>
            <person name="Mitter N."/>
        </authorList>
    </citation>
    <scope>NUCLEOTIDE SEQUENCE [LARGE SCALE GENOMIC DNA]</scope>
    <source>
        <strain evidence="2">cv. Hass</strain>
    </source>
</reference>
<proteinExistence type="predicted"/>
<protein>
    <submittedName>
        <fullName evidence="1">Uncharacterized protein</fullName>
    </submittedName>
</protein>
<accession>A0ACC2LIQ8</accession>
<evidence type="ECO:0000313" key="1">
    <source>
        <dbReference type="EMBL" id="KAJ8633301.1"/>
    </source>
</evidence>
<dbReference type="EMBL" id="CM056816">
    <property type="protein sequence ID" value="KAJ8633301.1"/>
    <property type="molecule type" value="Genomic_DNA"/>
</dbReference>
<comment type="caution">
    <text evidence="1">The sequence shown here is derived from an EMBL/GenBank/DDBJ whole genome shotgun (WGS) entry which is preliminary data.</text>
</comment>
<name>A0ACC2LIQ8_PERAE</name>
<sequence length="147" mass="17116">MVTFRFHQYQVVGRALPTANDEHPKIYRMKLWATNEVRAKSKFWYFLRKLKKVKKSNGQVLAINEVGIRACLCLDRDFLLFFATCFVISVMKFSFYVALSKTFSVFADVFSFKTANLSLLVAVVSYIFACSSKWFECNNPFWDLKGD</sequence>
<dbReference type="Proteomes" id="UP001234297">
    <property type="component" value="Chromosome 8"/>
</dbReference>